<evidence type="ECO:0000256" key="8">
    <source>
        <dbReference type="SAM" id="Phobius"/>
    </source>
</evidence>
<dbReference type="EMBL" id="JAOTML010000001">
    <property type="protein sequence ID" value="MCY3052454.1"/>
    <property type="molecule type" value="Genomic_DNA"/>
</dbReference>
<sequence>MATEVIGEFLGTLILVLLGDGVCANVNLARTKGHNAGWLTITIGWGLAVMVAAYASGYLSPAHLNPAVTIAFAIEGSTPWPSVPAYIIGQMLGAFLGAVILWLHYRDHFNVTEDPAMILGSFATAPEIYSPANNLITEAIGTFILTFGIMSFAQNDLAPGLSTALVGGLIVSIGASLGGPTGYAINPARDLGPRIAHAMLPIPHKGDSDWSYAWIPVVGPIIGSVIAAIVFQWIP</sequence>
<organism evidence="10 11">
    <name type="scientific">Aerococcus urinae</name>
    <dbReference type="NCBI Taxonomy" id="1376"/>
    <lineage>
        <taxon>Bacteria</taxon>
        <taxon>Bacillati</taxon>
        <taxon>Bacillota</taxon>
        <taxon>Bacilli</taxon>
        <taxon>Lactobacillales</taxon>
        <taxon>Aerococcaceae</taxon>
        <taxon>Aerococcus</taxon>
    </lineage>
</organism>
<keyword evidence="4 7" id="KW-0812">Transmembrane</keyword>
<dbReference type="PANTHER" id="PTHR43829:SF9">
    <property type="entry name" value="AQUAPORIN-9"/>
    <property type="match status" value="1"/>
</dbReference>
<dbReference type="RefSeq" id="WP_060778346.1">
    <property type="nucleotide sequence ID" value="NZ_CAJHLF010000002.1"/>
</dbReference>
<keyword evidence="12" id="KW-1185">Reference proteome</keyword>
<dbReference type="KEGG" id="aun:AWM73_04970"/>
<dbReference type="OrthoDB" id="9807293at2"/>
<dbReference type="InterPro" id="IPR022357">
    <property type="entry name" value="MIP_CS"/>
</dbReference>
<evidence type="ECO:0000256" key="2">
    <source>
        <dbReference type="ARBA" id="ARBA00006175"/>
    </source>
</evidence>
<feature type="transmembrane region" description="Helical" evidence="8">
    <location>
        <begin position="135"/>
        <end position="153"/>
    </location>
</feature>
<dbReference type="SUPFAM" id="SSF81338">
    <property type="entry name" value="Aquaporin-like"/>
    <property type="match status" value="1"/>
</dbReference>
<dbReference type="InterPro" id="IPR000425">
    <property type="entry name" value="MIP"/>
</dbReference>
<reference evidence="10 11" key="1">
    <citation type="submission" date="2020-12" db="EMBL/GenBank/DDBJ databases">
        <title>FDA dAtabase for Regulatory Grade micrObial Sequences (FDA-ARGOS): Supporting development and validation of Infectious Disease Dx tests.</title>
        <authorList>
            <person name="Sproer C."/>
            <person name="Gronow S."/>
            <person name="Severitt S."/>
            <person name="Schroder I."/>
            <person name="Tallon L."/>
            <person name="Sadzewicz L."/>
            <person name="Zhao X."/>
            <person name="Boylan J."/>
            <person name="Ott S."/>
            <person name="Bowen H."/>
            <person name="Vavikolanu K."/>
            <person name="Mehta A."/>
            <person name="Aluvathingal J."/>
            <person name="Nadendla S."/>
            <person name="Lowell S."/>
            <person name="Myers T."/>
            <person name="Yan Y."/>
            <person name="Sichtig H."/>
        </authorList>
    </citation>
    <scope>NUCLEOTIDE SEQUENCE [LARGE SCALE GENOMIC DNA]</scope>
    <source>
        <strain evidence="10 11">FDAARGOS_911</strain>
    </source>
</reference>
<dbReference type="Proteomes" id="UP001069145">
    <property type="component" value="Unassembled WGS sequence"/>
</dbReference>
<dbReference type="AlphaFoldDB" id="A0A0X8FEK5"/>
<dbReference type="InterPro" id="IPR023271">
    <property type="entry name" value="Aquaporin-like"/>
</dbReference>
<feature type="transmembrane region" description="Helical" evidence="8">
    <location>
        <begin position="212"/>
        <end position="234"/>
    </location>
</feature>
<evidence type="ECO:0000313" key="10">
    <source>
        <dbReference type="EMBL" id="QPS00777.1"/>
    </source>
</evidence>
<feature type="transmembrane region" description="Helical" evidence="8">
    <location>
        <begin position="83"/>
        <end position="103"/>
    </location>
</feature>
<dbReference type="PRINTS" id="PR00783">
    <property type="entry name" value="MINTRINSICP"/>
</dbReference>
<feature type="transmembrane region" description="Helical" evidence="8">
    <location>
        <begin position="165"/>
        <end position="185"/>
    </location>
</feature>
<evidence type="ECO:0000313" key="12">
    <source>
        <dbReference type="Proteomes" id="UP001069145"/>
    </source>
</evidence>
<keyword evidence="5 8" id="KW-1133">Transmembrane helix</keyword>
<name>A0A0X8FEK5_9LACT</name>
<dbReference type="Pfam" id="PF00230">
    <property type="entry name" value="MIP"/>
    <property type="match status" value="1"/>
</dbReference>
<dbReference type="PROSITE" id="PS00221">
    <property type="entry name" value="MIP"/>
    <property type="match status" value="1"/>
</dbReference>
<proteinExistence type="inferred from homology"/>
<gene>
    <name evidence="10" type="ORF">I6G68_05085</name>
    <name evidence="9" type="ORF">ODY43_00345</name>
</gene>
<evidence type="ECO:0000313" key="11">
    <source>
        <dbReference type="Proteomes" id="UP000594771"/>
    </source>
</evidence>
<dbReference type="GO" id="GO:0005886">
    <property type="term" value="C:plasma membrane"/>
    <property type="evidence" value="ECO:0007669"/>
    <property type="project" value="TreeGrafter"/>
</dbReference>
<evidence type="ECO:0000313" key="9">
    <source>
        <dbReference type="EMBL" id="MCY3052454.1"/>
    </source>
</evidence>
<dbReference type="NCBIfam" id="TIGR00861">
    <property type="entry name" value="MIP"/>
    <property type="match status" value="1"/>
</dbReference>
<comment type="subcellular location">
    <subcellularLocation>
        <location evidence="1">Membrane</location>
        <topology evidence="1">Multi-pass membrane protein</topology>
    </subcellularLocation>
</comment>
<dbReference type="GO" id="GO:0015254">
    <property type="term" value="F:glycerol channel activity"/>
    <property type="evidence" value="ECO:0007669"/>
    <property type="project" value="TreeGrafter"/>
</dbReference>
<dbReference type="InterPro" id="IPR050363">
    <property type="entry name" value="MIP/Aquaporin"/>
</dbReference>
<evidence type="ECO:0000256" key="7">
    <source>
        <dbReference type="RuleBase" id="RU000477"/>
    </source>
</evidence>
<accession>A0A0X8FEK5</accession>
<feature type="transmembrane region" description="Helical" evidence="8">
    <location>
        <begin position="6"/>
        <end position="29"/>
    </location>
</feature>
<comment type="similarity">
    <text evidence="2 7">Belongs to the MIP/aquaporin (TC 1.A.8) family.</text>
</comment>
<evidence type="ECO:0000256" key="4">
    <source>
        <dbReference type="ARBA" id="ARBA00022692"/>
    </source>
</evidence>
<dbReference type="Gene3D" id="1.20.1080.10">
    <property type="entry name" value="Glycerol uptake facilitator protein"/>
    <property type="match status" value="1"/>
</dbReference>
<keyword evidence="6 8" id="KW-0472">Membrane</keyword>
<evidence type="ECO:0000256" key="5">
    <source>
        <dbReference type="ARBA" id="ARBA00022989"/>
    </source>
</evidence>
<evidence type="ECO:0000256" key="6">
    <source>
        <dbReference type="ARBA" id="ARBA00023136"/>
    </source>
</evidence>
<feature type="transmembrane region" description="Helical" evidence="8">
    <location>
        <begin position="36"/>
        <end position="55"/>
    </location>
</feature>
<dbReference type="GeneID" id="35766956"/>
<reference evidence="9" key="2">
    <citation type="submission" date="2022-09" db="EMBL/GenBank/DDBJ databases">
        <title>Aerococcus urinae taxonomy study.</title>
        <authorList>
            <person name="Christensen J."/>
            <person name="Senneby E."/>
        </authorList>
    </citation>
    <scope>NUCLEOTIDE SEQUENCE</scope>
    <source>
        <strain evidence="9">NLD-066-U95</strain>
    </source>
</reference>
<evidence type="ECO:0000256" key="1">
    <source>
        <dbReference type="ARBA" id="ARBA00004141"/>
    </source>
</evidence>
<protein>
    <submittedName>
        <fullName evidence="10">Aquaporin family protein</fullName>
    </submittedName>
</protein>
<dbReference type="PANTHER" id="PTHR43829">
    <property type="entry name" value="AQUAPORIN OR AQUAGLYCEROPORIN RELATED"/>
    <property type="match status" value="1"/>
</dbReference>
<keyword evidence="3 7" id="KW-0813">Transport</keyword>
<dbReference type="EMBL" id="CP065662">
    <property type="protein sequence ID" value="QPS00777.1"/>
    <property type="molecule type" value="Genomic_DNA"/>
</dbReference>
<evidence type="ECO:0000256" key="3">
    <source>
        <dbReference type="ARBA" id="ARBA00022448"/>
    </source>
</evidence>
<dbReference type="Proteomes" id="UP000594771">
    <property type="component" value="Chromosome"/>
</dbReference>